<dbReference type="AlphaFoldDB" id="A0A7V3ZZQ5"/>
<name>A0A7V3ZZQ5_UNCW3</name>
<proteinExistence type="predicted"/>
<gene>
    <name evidence="1" type="ORF">ENU66_08870</name>
</gene>
<dbReference type="InterPro" id="IPR007438">
    <property type="entry name" value="DUF488"/>
</dbReference>
<protein>
    <submittedName>
        <fullName evidence="1">DUF488 domain-containing protein</fullName>
    </submittedName>
</protein>
<dbReference type="PIRSF" id="PIRSF024492">
    <property type="entry name" value="UCP024492"/>
    <property type="match status" value="1"/>
</dbReference>
<dbReference type="PANTHER" id="PTHR39337:SF1">
    <property type="entry name" value="BLR5642 PROTEIN"/>
    <property type="match status" value="1"/>
</dbReference>
<dbReference type="InterPro" id="IPR014519">
    <property type="entry name" value="UCP024492"/>
</dbReference>
<dbReference type="PANTHER" id="PTHR39337">
    <property type="entry name" value="BLR5642 PROTEIN"/>
    <property type="match status" value="1"/>
</dbReference>
<comment type="caution">
    <text evidence="1">The sequence shown here is derived from an EMBL/GenBank/DDBJ whole genome shotgun (WGS) entry which is preliminary data.</text>
</comment>
<reference evidence="1" key="1">
    <citation type="journal article" date="2020" name="mSystems">
        <title>Genome- and Community-Level Interaction Insights into Carbon Utilization and Element Cycling Functions of Hydrothermarchaeota in Hydrothermal Sediment.</title>
        <authorList>
            <person name="Zhou Z."/>
            <person name="Liu Y."/>
            <person name="Xu W."/>
            <person name="Pan J."/>
            <person name="Luo Z.H."/>
            <person name="Li M."/>
        </authorList>
    </citation>
    <scope>NUCLEOTIDE SEQUENCE [LARGE SCALE GENOMIC DNA]</scope>
    <source>
        <strain evidence="1">SpSt-69</strain>
    </source>
</reference>
<dbReference type="Pfam" id="PF04343">
    <property type="entry name" value="DUF488"/>
    <property type="match status" value="1"/>
</dbReference>
<organism evidence="1">
    <name type="scientific">candidate division WOR-3 bacterium</name>
    <dbReference type="NCBI Taxonomy" id="2052148"/>
    <lineage>
        <taxon>Bacteria</taxon>
        <taxon>Bacteria division WOR-3</taxon>
    </lineage>
</organism>
<sequence>MPKCEKIFTVGHSNRAVEDFIRILREAGVEAVVDVRRFPRSKFEHFNRENLESILKKNGIDYYYLGEKLGGFRKGGYENYTKTEEFEKGIEELIKIAQEKLTAIMCAEKLFFRCHRRFIAKRLEELGFEVIHL</sequence>
<accession>A0A7V3ZZQ5</accession>
<evidence type="ECO:0000313" key="1">
    <source>
        <dbReference type="EMBL" id="HGL18425.1"/>
    </source>
</evidence>
<dbReference type="EMBL" id="DTDJ01000052">
    <property type="protein sequence ID" value="HGL18425.1"/>
    <property type="molecule type" value="Genomic_DNA"/>
</dbReference>